<dbReference type="AlphaFoldDB" id="A0A1S8NJ49"/>
<reference evidence="8 9" key="1">
    <citation type="submission" date="2016-05" db="EMBL/GenBank/DDBJ databases">
        <title>Microbial solvent formation.</title>
        <authorList>
            <person name="Poehlein A."/>
            <person name="Montoya Solano J.D."/>
            <person name="Flitsch S."/>
            <person name="Krabben P."/>
            <person name="Duerre P."/>
            <person name="Daniel R."/>
        </authorList>
    </citation>
    <scope>NUCLEOTIDE SEQUENCE [LARGE SCALE GENOMIC DNA]</scope>
    <source>
        <strain evidence="8 9">L1-8</strain>
    </source>
</reference>
<evidence type="ECO:0000313" key="9">
    <source>
        <dbReference type="Proteomes" id="UP000191154"/>
    </source>
</evidence>
<comment type="similarity">
    <text evidence="6">Belongs to the bacillales FliT family.</text>
</comment>
<dbReference type="EMBL" id="LZYZ01000001">
    <property type="protein sequence ID" value="OOM16271.1"/>
    <property type="molecule type" value="Genomic_DNA"/>
</dbReference>
<evidence type="ECO:0000256" key="6">
    <source>
        <dbReference type="ARBA" id="ARBA00093785"/>
    </source>
</evidence>
<proteinExistence type="inferred from homology"/>
<accession>A0A1S8NJ49</accession>
<evidence type="ECO:0000256" key="4">
    <source>
        <dbReference type="ARBA" id="ARBA00023186"/>
    </source>
</evidence>
<organism evidence="8 9">
    <name type="scientific">Clostridium saccharobutylicum</name>
    <dbReference type="NCBI Taxonomy" id="169679"/>
    <lineage>
        <taxon>Bacteria</taxon>
        <taxon>Bacillati</taxon>
        <taxon>Bacillota</taxon>
        <taxon>Clostridia</taxon>
        <taxon>Eubacteriales</taxon>
        <taxon>Clostridiaceae</taxon>
        <taxon>Clostridium</taxon>
    </lineage>
</organism>
<evidence type="ECO:0000256" key="5">
    <source>
        <dbReference type="ARBA" id="ARBA00093765"/>
    </source>
</evidence>
<evidence type="ECO:0000313" key="8">
    <source>
        <dbReference type="EMBL" id="OOM16271.1"/>
    </source>
</evidence>
<sequence>MIKKIFEEYKEIDLKIINSLKEDKDDTKLLDERGDVVKRIVSSNIDKSELAKIYEDMRLKELDDEIEEVLKEKMDLVKKDIKKLAIGKDAVKGYAATNRSGNFFGAKV</sequence>
<keyword evidence="3" id="KW-1005">Bacterial flagellum biogenesis</keyword>
<dbReference type="Pfam" id="PF05400">
    <property type="entry name" value="FliT"/>
    <property type="match status" value="1"/>
</dbReference>
<dbReference type="InterPro" id="IPR008622">
    <property type="entry name" value="FliT"/>
</dbReference>
<name>A0A1S8NJ49_CLOSA</name>
<evidence type="ECO:0000256" key="1">
    <source>
        <dbReference type="ARBA" id="ARBA00004514"/>
    </source>
</evidence>
<protein>
    <recommendedName>
        <fullName evidence="7">Flagellar protein FliT</fullName>
    </recommendedName>
</protein>
<dbReference type="Proteomes" id="UP000191154">
    <property type="component" value="Unassembled WGS sequence"/>
</dbReference>
<evidence type="ECO:0000256" key="3">
    <source>
        <dbReference type="ARBA" id="ARBA00022795"/>
    </source>
</evidence>
<keyword evidence="2" id="KW-0963">Cytoplasm</keyword>
<comment type="function">
    <text evidence="5">May act as an export chaperone for the filament capping protein FliD.</text>
</comment>
<evidence type="ECO:0000256" key="2">
    <source>
        <dbReference type="ARBA" id="ARBA00022490"/>
    </source>
</evidence>
<comment type="caution">
    <text evidence="8">The sequence shown here is derived from an EMBL/GenBank/DDBJ whole genome shotgun (WGS) entry which is preliminary data.</text>
</comment>
<comment type="subcellular location">
    <subcellularLocation>
        <location evidence="1">Cytoplasm</location>
        <location evidence="1">Cytosol</location>
    </subcellularLocation>
</comment>
<dbReference type="RefSeq" id="WP_077864004.1">
    <property type="nucleotide sequence ID" value="NZ_LZYZ01000001.1"/>
</dbReference>
<keyword evidence="4" id="KW-0143">Chaperone</keyword>
<evidence type="ECO:0000256" key="7">
    <source>
        <dbReference type="ARBA" id="ARBA00093797"/>
    </source>
</evidence>
<gene>
    <name evidence="8" type="ORF">CLOSAC_05420</name>
</gene>